<evidence type="ECO:0000256" key="3">
    <source>
        <dbReference type="ARBA" id="ARBA00023186"/>
    </source>
</evidence>
<dbReference type="PANTHER" id="PTHR12425">
    <property type="entry name" value="SYNEMBRYN"/>
    <property type="match status" value="1"/>
</dbReference>
<dbReference type="GO" id="GO:0007186">
    <property type="term" value="P:G protein-coupled receptor signaling pathway"/>
    <property type="evidence" value="ECO:0007669"/>
    <property type="project" value="TreeGrafter"/>
</dbReference>
<dbReference type="GO" id="GO:0005737">
    <property type="term" value="C:cytoplasm"/>
    <property type="evidence" value="ECO:0007669"/>
    <property type="project" value="TreeGrafter"/>
</dbReference>
<keyword evidence="2" id="KW-0344">Guanine-nucleotide releasing factor</keyword>
<gene>
    <name evidence="4" type="ORF">OBRU01_24982</name>
</gene>
<dbReference type="InterPro" id="IPR016024">
    <property type="entry name" value="ARM-type_fold"/>
</dbReference>
<dbReference type="GO" id="GO:0001965">
    <property type="term" value="F:G-protein alpha-subunit binding"/>
    <property type="evidence" value="ECO:0007669"/>
    <property type="project" value="TreeGrafter"/>
</dbReference>
<dbReference type="SUPFAM" id="SSF48371">
    <property type="entry name" value="ARM repeat"/>
    <property type="match status" value="1"/>
</dbReference>
<dbReference type="GO" id="GO:0005085">
    <property type="term" value="F:guanyl-nucleotide exchange factor activity"/>
    <property type="evidence" value="ECO:0007669"/>
    <property type="project" value="UniProtKB-KW"/>
</dbReference>
<evidence type="ECO:0000313" key="5">
    <source>
        <dbReference type="Proteomes" id="UP000037510"/>
    </source>
</evidence>
<feature type="non-terminal residue" evidence="4">
    <location>
        <position position="352"/>
    </location>
</feature>
<reference evidence="4 5" key="1">
    <citation type="journal article" date="2015" name="Genome Biol. Evol.">
        <title>The genome of winter moth (Operophtera brumata) provides a genomic perspective on sexual dimorphism and phenology.</title>
        <authorList>
            <person name="Derks M.F."/>
            <person name="Smit S."/>
            <person name="Salis L."/>
            <person name="Schijlen E."/>
            <person name="Bossers A."/>
            <person name="Mateman C."/>
            <person name="Pijl A.S."/>
            <person name="de Ridder D."/>
            <person name="Groenen M.A."/>
            <person name="Visser M.E."/>
            <person name="Megens H.J."/>
        </authorList>
    </citation>
    <scope>NUCLEOTIDE SEQUENCE [LARGE SCALE GENOMIC DNA]</scope>
    <source>
        <strain evidence="4">WM2013NL</strain>
        <tissue evidence="4">Head and thorax</tissue>
    </source>
</reference>
<dbReference type="Gene3D" id="1.25.10.10">
    <property type="entry name" value="Leucine-rich Repeat Variant"/>
    <property type="match status" value="1"/>
</dbReference>
<dbReference type="InterPro" id="IPR019318">
    <property type="entry name" value="Gua_nucleotide_exch_fac_Ric8"/>
</dbReference>
<evidence type="ECO:0000256" key="2">
    <source>
        <dbReference type="ARBA" id="ARBA00022658"/>
    </source>
</evidence>
<organism evidence="4 5">
    <name type="scientific">Operophtera brumata</name>
    <name type="common">Winter moth</name>
    <name type="synonym">Phalaena brumata</name>
    <dbReference type="NCBI Taxonomy" id="104452"/>
    <lineage>
        <taxon>Eukaryota</taxon>
        <taxon>Metazoa</taxon>
        <taxon>Ecdysozoa</taxon>
        <taxon>Arthropoda</taxon>
        <taxon>Hexapoda</taxon>
        <taxon>Insecta</taxon>
        <taxon>Pterygota</taxon>
        <taxon>Neoptera</taxon>
        <taxon>Endopterygota</taxon>
        <taxon>Lepidoptera</taxon>
        <taxon>Glossata</taxon>
        <taxon>Ditrysia</taxon>
        <taxon>Geometroidea</taxon>
        <taxon>Geometridae</taxon>
        <taxon>Larentiinae</taxon>
        <taxon>Operophtera</taxon>
    </lineage>
</organism>
<dbReference type="PANTHER" id="PTHR12425:SF5">
    <property type="entry name" value="SYNEMBRYN"/>
    <property type="match status" value="1"/>
</dbReference>
<comment type="similarity">
    <text evidence="1">Belongs to the synembryn family.</text>
</comment>
<keyword evidence="3" id="KW-0143">Chaperone</keyword>
<dbReference type="Pfam" id="PF10165">
    <property type="entry name" value="Ric8"/>
    <property type="match status" value="2"/>
</dbReference>
<dbReference type="EMBL" id="JTDY01009699">
    <property type="protein sequence ID" value="KOB62985.1"/>
    <property type="molecule type" value="Genomic_DNA"/>
</dbReference>
<comment type="caution">
    <text evidence="4">The sequence shown here is derived from an EMBL/GenBank/DDBJ whole genome shotgun (WGS) entry which is preliminary data.</text>
</comment>
<evidence type="ECO:0000256" key="1">
    <source>
        <dbReference type="ARBA" id="ARBA00009049"/>
    </source>
</evidence>
<protein>
    <submittedName>
        <fullName evidence="4">Putative synembryn-A</fullName>
    </submittedName>
</protein>
<dbReference type="AlphaFoldDB" id="A0A0L7KIR2"/>
<keyword evidence="5" id="KW-1185">Reference proteome</keyword>
<name>A0A0L7KIR2_OPEBR</name>
<dbReference type="InterPro" id="IPR011989">
    <property type="entry name" value="ARM-like"/>
</dbReference>
<accession>A0A0L7KIR2</accession>
<sequence length="352" mass="40057">MEESDIEQLCNGNNVEEISRILQNFLQNNETSTFAFPSLMENNRRVILWTALFQLLQRKECQLVHAMCLAAIRILSRDKTDLENLLCEKWITVLIEKAGLYNITEREAESMVSIKLLEKDITVEAVKCLCNISFNSEAARAFCADTDIAQSLVARLRIYKDIPFKDDIMLFDMKLLFILTALRHDIRAKIKELHGMDYLISCLNEIILEAPLNSENASSSSVMQYFLKDVKHAIACDILKAQFNLIMQSGPEEAVGEYEEAMFLKLMPIITALLNSQSSSEEKSFDLHNNIANLLTRNMDALQSLCSRGCRSQRKYLRQVVLPPLRDVSLPPEKGTALRNQLCRLLTTPVTS</sequence>
<evidence type="ECO:0000313" key="4">
    <source>
        <dbReference type="EMBL" id="KOB62985.1"/>
    </source>
</evidence>
<dbReference type="Proteomes" id="UP000037510">
    <property type="component" value="Unassembled WGS sequence"/>
</dbReference>
<dbReference type="STRING" id="104452.A0A0L7KIR2"/>
<proteinExistence type="inferred from homology"/>